<dbReference type="Gene3D" id="1.20.1720.10">
    <property type="entry name" value="Multidrug resistance protein D"/>
    <property type="match status" value="1"/>
</dbReference>
<dbReference type="GO" id="GO:0005886">
    <property type="term" value="C:plasma membrane"/>
    <property type="evidence" value="ECO:0007669"/>
    <property type="project" value="UniProtKB-SubCell"/>
</dbReference>
<dbReference type="InterPro" id="IPR004638">
    <property type="entry name" value="EmrB-like"/>
</dbReference>
<sequence>MKEETINETSSSPSVARVGLILVIGALAPMLDTTMTNVGINTILKDLSSTVNTMQWVATAYVLALGLAVPLAGWLLDQMSGKLLQEISLIIFMIGSIVSGMATSVSALVIGRIIQGAAAGVIITGVSALAIRAAKGQNLGSLMSVIGLPIIFAPILGPTVGGALIKYLNWHWLFYINVPIVIIALMLSSISLPKFIPTHKGASFDFLGFGLIAGTFAGIIVGITNYSADNIFGKLSVLFPIFIGIDCLLAYIIYAFKRPKKVLIPTNLFHSTTFSASTLLLFLSGLMVNGVMFVLPLYLQNIRHLSVIWTGIYLIAQGAGMLVTRTIAGRLTDQLGARWVVVVSMLGGAVTTLPFVFFTAKTSEWLVLLTLFLMGLTRSGVTIPVMSDAYTGLAPKLIPQATVVTRMAQNIGGSIATAVLAGVIQSIVGNNIATTGMMSNAYQVAFIWTSIGTLLGVIPAMFLTNRIGKKAK</sequence>
<keyword evidence="4" id="KW-1003">Cell membrane</keyword>
<dbReference type="NCBIfam" id="TIGR00711">
    <property type="entry name" value="efflux_EmrB"/>
    <property type="match status" value="1"/>
</dbReference>
<comment type="subcellular location">
    <subcellularLocation>
        <location evidence="1">Cell membrane</location>
        <topology evidence="1">Multi-pass membrane protein</topology>
    </subcellularLocation>
</comment>
<feature type="transmembrane region" description="Helical" evidence="8">
    <location>
        <begin position="172"/>
        <end position="192"/>
    </location>
</feature>
<accession>A0A0R1SCZ0</accession>
<dbReference type="Gene3D" id="1.20.1250.20">
    <property type="entry name" value="MFS general substrate transporter like domains"/>
    <property type="match status" value="1"/>
</dbReference>
<protein>
    <submittedName>
        <fullName evidence="10">Transporter protein</fullName>
    </submittedName>
</protein>
<organism evidence="10 11">
    <name type="scientific">Lentilactobacillus diolivorans DSM 14421</name>
    <dbReference type="NCBI Taxonomy" id="1423739"/>
    <lineage>
        <taxon>Bacteria</taxon>
        <taxon>Bacillati</taxon>
        <taxon>Bacillota</taxon>
        <taxon>Bacilli</taxon>
        <taxon>Lactobacillales</taxon>
        <taxon>Lactobacillaceae</taxon>
        <taxon>Lentilactobacillus</taxon>
    </lineage>
</organism>
<evidence type="ECO:0000313" key="10">
    <source>
        <dbReference type="EMBL" id="KRL65140.1"/>
    </source>
</evidence>
<dbReference type="RefSeq" id="WP_225427604.1">
    <property type="nucleotide sequence ID" value="NZ_AZEY01000075.1"/>
</dbReference>
<dbReference type="InterPro" id="IPR011701">
    <property type="entry name" value="MFS"/>
</dbReference>
<evidence type="ECO:0000256" key="4">
    <source>
        <dbReference type="ARBA" id="ARBA00022475"/>
    </source>
</evidence>
<feature type="transmembrane region" description="Helical" evidence="8">
    <location>
        <begin position="365"/>
        <end position="386"/>
    </location>
</feature>
<feature type="transmembrane region" description="Helical" evidence="8">
    <location>
        <begin position="339"/>
        <end position="359"/>
    </location>
</feature>
<reference evidence="10 11" key="1">
    <citation type="journal article" date="2015" name="Genome Announc.">
        <title>Expanding the biotechnology potential of lactobacilli through comparative genomics of 213 strains and associated genera.</title>
        <authorList>
            <person name="Sun Z."/>
            <person name="Harris H.M."/>
            <person name="McCann A."/>
            <person name="Guo C."/>
            <person name="Argimon S."/>
            <person name="Zhang W."/>
            <person name="Yang X."/>
            <person name="Jeffery I.B."/>
            <person name="Cooney J.C."/>
            <person name="Kagawa T.F."/>
            <person name="Liu W."/>
            <person name="Song Y."/>
            <person name="Salvetti E."/>
            <person name="Wrobel A."/>
            <person name="Rasinkangas P."/>
            <person name="Parkhill J."/>
            <person name="Rea M.C."/>
            <person name="O'Sullivan O."/>
            <person name="Ritari J."/>
            <person name="Douillard F.P."/>
            <person name="Paul Ross R."/>
            <person name="Yang R."/>
            <person name="Briner A.E."/>
            <person name="Felis G.E."/>
            <person name="de Vos W.M."/>
            <person name="Barrangou R."/>
            <person name="Klaenhammer T.R."/>
            <person name="Caufield P.W."/>
            <person name="Cui Y."/>
            <person name="Zhang H."/>
            <person name="O'Toole P.W."/>
        </authorList>
    </citation>
    <scope>NUCLEOTIDE SEQUENCE [LARGE SCALE GENOMIC DNA]</scope>
    <source>
        <strain evidence="10 11">DSM 14421</strain>
    </source>
</reference>
<feature type="transmembrane region" description="Helical" evidence="8">
    <location>
        <begin position="88"/>
        <end position="110"/>
    </location>
</feature>
<evidence type="ECO:0000256" key="1">
    <source>
        <dbReference type="ARBA" id="ARBA00004651"/>
    </source>
</evidence>
<name>A0A0R1SCZ0_9LACO</name>
<feature type="transmembrane region" description="Helical" evidence="8">
    <location>
        <begin position="307"/>
        <end position="327"/>
    </location>
</feature>
<dbReference type="STRING" id="1423739.FC85_GL000500"/>
<keyword evidence="7 8" id="KW-0472">Membrane</keyword>
<dbReference type="Proteomes" id="UP000052013">
    <property type="component" value="Unassembled WGS sequence"/>
</dbReference>
<dbReference type="EMBL" id="AZEY01000075">
    <property type="protein sequence ID" value="KRL65140.1"/>
    <property type="molecule type" value="Genomic_DNA"/>
</dbReference>
<gene>
    <name evidence="10" type="ORF">FC85_GL000500</name>
</gene>
<dbReference type="GO" id="GO:0022857">
    <property type="term" value="F:transmembrane transporter activity"/>
    <property type="evidence" value="ECO:0007669"/>
    <property type="project" value="InterPro"/>
</dbReference>
<evidence type="ECO:0000256" key="5">
    <source>
        <dbReference type="ARBA" id="ARBA00022692"/>
    </source>
</evidence>
<dbReference type="SUPFAM" id="SSF103473">
    <property type="entry name" value="MFS general substrate transporter"/>
    <property type="match status" value="1"/>
</dbReference>
<keyword evidence="5 8" id="KW-0812">Transmembrane</keyword>
<evidence type="ECO:0000256" key="2">
    <source>
        <dbReference type="ARBA" id="ARBA00008537"/>
    </source>
</evidence>
<keyword evidence="6 8" id="KW-1133">Transmembrane helix</keyword>
<feature type="transmembrane region" description="Helical" evidence="8">
    <location>
        <begin position="146"/>
        <end position="166"/>
    </location>
</feature>
<proteinExistence type="inferred from homology"/>
<dbReference type="PANTHER" id="PTHR42718:SF9">
    <property type="entry name" value="MAJOR FACILITATOR SUPERFAMILY MULTIDRUG TRANSPORTER MFSC"/>
    <property type="match status" value="1"/>
</dbReference>
<evidence type="ECO:0000256" key="7">
    <source>
        <dbReference type="ARBA" id="ARBA00023136"/>
    </source>
</evidence>
<dbReference type="PROSITE" id="PS50850">
    <property type="entry name" value="MFS"/>
    <property type="match status" value="1"/>
</dbReference>
<feature type="transmembrane region" description="Helical" evidence="8">
    <location>
        <begin position="204"/>
        <end position="223"/>
    </location>
</feature>
<dbReference type="PANTHER" id="PTHR42718">
    <property type="entry name" value="MAJOR FACILITATOR SUPERFAMILY MULTIDRUG TRANSPORTER MFSC"/>
    <property type="match status" value="1"/>
</dbReference>
<evidence type="ECO:0000256" key="6">
    <source>
        <dbReference type="ARBA" id="ARBA00022989"/>
    </source>
</evidence>
<comment type="similarity">
    <text evidence="2">Belongs to the major facilitator superfamily. EmrB family.</text>
</comment>
<dbReference type="AlphaFoldDB" id="A0A0R1SCZ0"/>
<dbReference type="Pfam" id="PF07690">
    <property type="entry name" value="MFS_1"/>
    <property type="match status" value="1"/>
</dbReference>
<dbReference type="PATRIC" id="fig|1423739.3.peg.527"/>
<evidence type="ECO:0000313" key="11">
    <source>
        <dbReference type="Proteomes" id="UP000052013"/>
    </source>
</evidence>
<evidence type="ECO:0000259" key="9">
    <source>
        <dbReference type="PROSITE" id="PS50850"/>
    </source>
</evidence>
<feature type="transmembrane region" description="Helical" evidence="8">
    <location>
        <begin position="440"/>
        <end position="463"/>
    </location>
</feature>
<feature type="domain" description="Major facilitator superfamily (MFS) profile" evidence="9">
    <location>
        <begin position="18"/>
        <end position="468"/>
    </location>
</feature>
<feature type="transmembrane region" description="Helical" evidence="8">
    <location>
        <begin position="20"/>
        <end position="44"/>
    </location>
</feature>
<evidence type="ECO:0000256" key="3">
    <source>
        <dbReference type="ARBA" id="ARBA00022448"/>
    </source>
</evidence>
<comment type="caution">
    <text evidence="10">The sequence shown here is derived from an EMBL/GenBank/DDBJ whole genome shotgun (WGS) entry which is preliminary data.</text>
</comment>
<feature type="transmembrane region" description="Helical" evidence="8">
    <location>
        <begin position="268"/>
        <end position="295"/>
    </location>
</feature>
<keyword evidence="3" id="KW-0813">Transport</keyword>
<feature type="transmembrane region" description="Helical" evidence="8">
    <location>
        <begin position="407"/>
        <end position="428"/>
    </location>
</feature>
<dbReference type="InterPro" id="IPR020846">
    <property type="entry name" value="MFS_dom"/>
</dbReference>
<feature type="transmembrane region" description="Helical" evidence="8">
    <location>
        <begin position="235"/>
        <end position="256"/>
    </location>
</feature>
<evidence type="ECO:0000256" key="8">
    <source>
        <dbReference type="SAM" id="Phobius"/>
    </source>
</evidence>
<dbReference type="InterPro" id="IPR036259">
    <property type="entry name" value="MFS_trans_sf"/>
</dbReference>
<feature type="transmembrane region" description="Helical" evidence="8">
    <location>
        <begin position="56"/>
        <end position="76"/>
    </location>
</feature>